<organism evidence="1 2">
    <name type="scientific">Cotesia glomerata</name>
    <name type="common">Lepidopteran parasitic wasp</name>
    <name type="synonym">Apanteles glomeratus</name>
    <dbReference type="NCBI Taxonomy" id="32391"/>
    <lineage>
        <taxon>Eukaryota</taxon>
        <taxon>Metazoa</taxon>
        <taxon>Ecdysozoa</taxon>
        <taxon>Arthropoda</taxon>
        <taxon>Hexapoda</taxon>
        <taxon>Insecta</taxon>
        <taxon>Pterygota</taxon>
        <taxon>Neoptera</taxon>
        <taxon>Endopterygota</taxon>
        <taxon>Hymenoptera</taxon>
        <taxon>Apocrita</taxon>
        <taxon>Ichneumonoidea</taxon>
        <taxon>Braconidae</taxon>
        <taxon>Microgastrinae</taxon>
        <taxon>Cotesia</taxon>
    </lineage>
</organism>
<dbReference type="EMBL" id="JAHXZJ010001866">
    <property type="protein sequence ID" value="KAH0548470.1"/>
    <property type="molecule type" value="Genomic_DNA"/>
</dbReference>
<name>A0AAV7IBL4_COTGL</name>
<reference evidence="1 2" key="1">
    <citation type="journal article" date="2021" name="J. Hered.">
        <title>A chromosome-level genome assembly of the parasitoid wasp, Cotesia glomerata (Hymenoptera: Braconidae).</title>
        <authorList>
            <person name="Pinto B.J."/>
            <person name="Weis J.J."/>
            <person name="Gamble T."/>
            <person name="Ode P.J."/>
            <person name="Paul R."/>
            <person name="Zaspel J.M."/>
        </authorList>
    </citation>
    <scope>NUCLEOTIDE SEQUENCE [LARGE SCALE GENOMIC DNA]</scope>
    <source>
        <strain evidence="1">CgM1</strain>
    </source>
</reference>
<evidence type="ECO:0000313" key="2">
    <source>
        <dbReference type="Proteomes" id="UP000826195"/>
    </source>
</evidence>
<sequence>MIIHAGYKYYVNKPIKYDNDTVQKIYYYCSERERCKAAIHQIDDDIKIIGNHTCGDPDPALIEVYYFKDYIRSHASRRISTQNLYDDAEKSHPLGAERYQKQNAQRFIQRQKSSGPKPPKITIGIHEMDTIFLDSKWLDRLIYNGQLLHLELVHYKEGDYSMIAWNPEFMNLPYRLGVYEKKD</sequence>
<protein>
    <recommendedName>
        <fullName evidence="3">FLYWCH-type domain-containing protein</fullName>
    </recommendedName>
</protein>
<dbReference type="AlphaFoldDB" id="A0AAV7IBL4"/>
<dbReference type="Gene3D" id="2.20.25.240">
    <property type="match status" value="1"/>
</dbReference>
<keyword evidence="2" id="KW-1185">Reference proteome</keyword>
<accession>A0AAV7IBL4</accession>
<dbReference type="Proteomes" id="UP000826195">
    <property type="component" value="Unassembled WGS sequence"/>
</dbReference>
<comment type="caution">
    <text evidence="1">The sequence shown here is derived from an EMBL/GenBank/DDBJ whole genome shotgun (WGS) entry which is preliminary data.</text>
</comment>
<evidence type="ECO:0008006" key="3">
    <source>
        <dbReference type="Google" id="ProtNLM"/>
    </source>
</evidence>
<proteinExistence type="predicted"/>
<gene>
    <name evidence="1" type="ORF">KQX54_000899</name>
</gene>
<evidence type="ECO:0000313" key="1">
    <source>
        <dbReference type="EMBL" id="KAH0548470.1"/>
    </source>
</evidence>